<organism evidence="2">
    <name type="scientific">marine sediment metagenome</name>
    <dbReference type="NCBI Taxonomy" id="412755"/>
    <lineage>
        <taxon>unclassified sequences</taxon>
        <taxon>metagenomes</taxon>
        <taxon>ecological metagenomes</taxon>
    </lineage>
</organism>
<evidence type="ECO:0000313" key="2">
    <source>
        <dbReference type="EMBL" id="GAH61107.1"/>
    </source>
</evidence>
<protein>
    <recommendedName>
        <fullName evidence="1">4Fe4S-binding SPASM domain-containing protein</fullName>
    </recommendedName>
</protein>
<dbReference type="InterPro" id="IPR013785">
    <property type="entry name" value="Aldolase_TIM"/>
</dbReference>
<dbReference type="EMBL" id="BARU01017572">
    <property type="protein sequence ID" value="GAH61107.1"/>
    <property type="molecule type" value="Genomic_DNA"/>
</dbReference>
<dbReference type="AlphaFoldDB" id="X1GVC6"/>
<dbReference type="Gene3D" id="3.20.20.70">
    <property type="entry name" value="Aldolase class I"/>
    <property type="match status" value="1"/>
</dbReference>
<dbReference type="InterPro" id="IPR023885">
    <property type="entry name" value="4Fe4S-binding_SPASM_dom"/>
</dbReference>
<dbReference type="PANTHER" id="PTHR43524">
    <property type="entry name" value="RADICAL SAM SUPERFAMILY PROTEIN"/>
    <property type="match status" value="1"/>
</dbReference>
<dbReference type="InterPro" id="IPR058240">
    <property type="entry name" value="rSAM_sf"/>
</dbReference>
<gene>
    <name evidence="2" type="ORF">S03H2_29132</name>
</gene>
<proteinExistence type="predicted"/>
<accession>X1GVC6</accession>
<dbReference type="SUPFAM" id="SSF102114">
    <property type="entry name" value="Radical SAM enzymes"/>
    <property type="match status" value="1"/>
</dbReference>
<evidence type="ECO:0000259" key="1">
    <source>
        <dbReference type="Pfam" id="PF13186"/>
    </source>
</evidence>
<feature type="non-terminal residue" evidence="2">
    <location>
        <position position="122"/>
    </location>
</feature>
<name>X1GVC6_9ZZZZ</name>
<sequence length="122" mass="13862">MQPAVLLVLITPEQRKQVAHKTWEWLTTRPIFIADFWNSGPLVQGCIAAGRPNGYIHITHEGDICPCVFMMYSAHNIHKMDSETPLIDAVKSDFFAKIRKGQREKENNPLAPCQIVDHPEVL</sequence>
<dbReference type="Pfam" id="PF13186">
    <property type="entry name" value="SPASM"/>
    <property type="match status" value="1"/>
</dbReference>
<comment type="caution">
    <text evidence="2">The sequence shown here is derived from an EMBL/GenBank/DDBJ whole genome shotgun (WGS) entry which is preliminary data.</text>
</comment>
<feature type="domain" description="4Fe4S-binding SPASM" evidence="1">
    <location>
        <begin position="51"/>
        <end position="113"/>
    </location>
</feature>
<dbReference type="PANTHER" id="PTHR43524:SF1">
    <property type="entry name" value="RADICAL SAM SUPERFAMILY PROTEIN"/>
    <property type="match status" value="1"/>
</dbReference>
<reference evidence="2" key="1">
    <citation type="journal article" date="2014" name="Front. Microbiol.">
        <title>High frequency of phylogenetically diverse reductive dehalogenase-homologous genes in deep subseafloor sedimentary metagenomes.</title>
        <authorList>
            <person name="Kawai M."/>
            <person name="Futagami T."/>
            <person name="Toyoda A."/>
            <person name="Takaki Y."/>
            <person name="Nishi S."/>
            <person name="Hori S."/>
            <person name="Arai W."/>
            <person name="Tsubouchi T."/>
            <person name="Morono Y."/>
            <person name="Uchiyama I."/>
            <person name="Ito T."/>
            <person name="Fujiyama A."/>
            <person name="Inagaki F."/>
            <person name="Takami H."/>
        </authorList>
    </citation>
    <scope>NUCLEOTIDE SEQUENCE</scope>
    <source>
        <strain evidence="2">Expedition CK06-06</strain>
    </source>
</reference>